<dbReference type="PANTHER" id="PTHR47224:SF1">
    <property type="entry name" value="TRANSMEMBRANE PROTEIN 25"/>
    <property type="match status" value="1"/>
</dbReference>
<evidence type="ECO:0000256" key="2">
    <source>
        <dbReference type="SAM" id="Phobius"/>
    </source>
</evidence>
<keyword evidence="2" id="KW-0812">Transmembrane</keyword>
<keyword evidence="2" id="KW-0472">Membrane</keyword>
<dbReference type="GO" id="GO:0090394">
    <property type="term" value="P:negative regulation of excitatory postsynaptic potential"/>
    <property type="evidence" value="ECO:0007669"/>
    <property type="project" value="TreeGrafter"/>
</dbReference>
<sequence length="277" mass="29092">LTARRVDRELNCSLTDLASAETYNASVVLDVQYKPEILRADVRYPKVEGTGLLLVLFVLVQANPPASVIWVDQDGHVMANTSEFLLLGATHYPGLANHSLVVHLGSTAGNFSVSAANSVGIATASLLPPGLLDTRVELSLLSVAVGAAVALGALLSLGSCAACLVCHQTKPVPSKGGTEGNSPLSRCSYSSGPGHLLPLGSRLPRQTQSLPHNLRLSDFTQEPRASPEDTGASVRGEKSAVLGLQNPLVLSKLGFIQFPVSGHIYKVPSTSSDEIWL</sequence>
<keyword evidence="4" id="KW-1185">Reference proteome</keyword>
<proteinExistence type="predicted"/>
<comment type="caution">
    <text evidence="3">The sequence shown here is derived from an EMBL/GenBank/DDBJ whole genome shotgun (WGS) entry which is preliminary data.</text>
</comment>
<organism evidence="3 4">
    <name type="scientific">Eubucco bourcierii</name>
    <name type="common">red-headed barbet</name>
    <dbReference type="NCBI Taxonomy" id="91767"/>
    <lineage>
        <taxon>Eukaryota</taxon>
        <taxon>Metazoa</taxon>
        <taxon>Chordata</taxon>
        <taxon>Craniata</taxon>
        <taxon>Vertebrata</taxon>
        <taxon>Euteleostomi</taxon>
        <taxon>Archelosauria</taxon>
        <taxon>Archosauria</taxon>
        <taxon>Dinosauria</taxon>
        <taxon>Saurischia</taxon>
        <taxon>Theropoda</taxon>
        <taxon>Coelurosauria</taxon>
        <taxon>Aves</taxon>
        <taxon>Neognathae</taxon>
        <taxon>Neoaves</taxon>
        <taxon>Telluraves</taxon>
        <taxon>Coraciimorphae</taxon>
        <taxon>Piciformes</taxon>
        <taxon>Ramphastidae</taxon>
        <taxon>Eubucco</taxon>
    </lineage>
</organism>
<gene>
    <name evidence="3" type="primary">Tmem25</name>
    <name evidence="3" type="ORF">EUBBOU_R03110</name>
</gene>
<evidence type="ECO:0000256" key="1">
    <source>
        <dbReference type="SAM" id="MobiDB-lite"/>
    </source>
</evidence>
<dbReference type="OrthoDB" id="8655664at2759"/>
<accession>A0A7K8XF81</accession>
<dbReference type="AlphaFoldDB" id="A0A7K8XF81"/>
<feature type="non-terminal residue" evidence="3">
    <location>
        <position position="1"/>
    </location>
</feature>
<dbReference type="Proteomes" id="UP000583613">
    <property type="component" value="Unassembled WGS sequence"/>
</dbReference>
<evidence type="ECO:0000313" key="3">
    <source>
        <dbReference type="EMBL" id="NXF89346.1"/>
    </source>
</evidence>
<name>A0A7K8XF81_9PICI</name>
<feature type="non-terminal residue" evidence="3">
    <location>
        <position position="277"/>
    </location>
</feature>
<feature type="region of interest" description="Disordered" evidence="1">
    <location>
        <begin position="214"/>
        <end position="236"/>
    </location>
</feature>
<reference evidence="3 4" key="1">
    <citation type="submission" date="2019-09" db="EMBL/GenBank/DDBJ databases">
        <title>Bird 10,000 Genomes (B10K) Project - Family phase.</title>
        <authorList>
            <person name="Zhang G."/>
        </authorList>
    </citation>
    <scope>NUCLEOTIDE SEQUENCE [LARGE SCALE GENOMIC DNA]</scope>
    <source>
        <strain evidence="3">B10K-DU-001-04</strain>
        <tissue evidence="3">Muscle</tissue>
    </source>
</reference>
<feature type="transmembrane region" description="Helical" evidence="2">
    <location>
        <begin position="138"/>
        <end position="165"/>
    </location>
</feature>
<protein>
    <submittedName>
        <fullName evidence="3">TMM25 protein</fullName>
    </submittedName>
</protein>
<keyword evidence="2" id="KW-1133">Transmembrane helix</keyword>
<dbReference type="EMBL" id="VWZE01008816">
    <property type="protein sequence ID" value="NXF89346.1"/>
    <property type="molecule type" value="Genomic_DNA"/>
</dbReference>
<feature type="transmembrane region" description="Helical" evidence="2">
    <location>
        <begin position="52"/>
        <end position="71"/>
    </location>
</feature>
<dbReference type="InterPro" id="IPR042864">
    <property type="entry name" value="TMEM25"/>
</dbReference>
<evidence type="ECO:0000313" key="4">
    <source>
        <dbReference type="Proteomes" id="UP000583613"/>
    </source>
</evidence>
<dbReference type="PANTHER" id="PTHR47224">
    <property type="entry name" value="TRANSMEMBRANE PROTEIN 25"/>
    <property type="match status" value="1"/>
</dbReference>